<dbReference type="Proteomes" id="UP000001349">
    <property type="component" value="Chromosome"/>
</dbReference>
<dbReference type="AlphaFoldDB" id="B8I8E8"/>
<evidence type="ECO:0000313" key="2">
    <source>
        <dbReference type="Proteomes" id="UP000001349"/>
    </source>
</evidence>
<dbReference type="HOGENOM" id="CLU_147810_3_0_9"/>
<dbReference type="STRING" id="394503.Ccel_2954"/>
<dbReference type="RefSeq" id="WP_015926313.1">
    <property type="nucleotide sequence ID" value="NC_011898.1"/>
</dbReference>
<sequence>MNLSSRLKNRIDVYGKVPFINELGEDDFKYGKIKSVWAEITVQKGALKNSQGNTTYADIDHKIVVRTGAIPDLANDMYFMYQGQRYDIKYFNPNYKYQDSIEIFVSLVVS</sequence>
<proteinExistence type="predicted"/>
<organism evidence="1 2">
    <name type="scientific">Ruminiclostridium cellulolyticum (strain ATCC 35319 / DSM 5812 / JCM 6584 / H10)</name>
    <name type="common">Clostridium cellulolyticum</name>
    <dbReference type="NCBI Taxonomy" id="394503"/>
    <lineage>
        <taxon>Bacteria</taxon>
        <taxon>Bacillati</taxon>
        <taxon>Bacillota</taxon>
        <taxon>Clostridia</taxon>
        <taxon>Eubacteriales</taxon>
        <taxon>Oscillospiraceae</taxon>
        <taxon>Ruminiclostridium</taxon>
    </lineage>
</organism>
<dbReference type="Gene3D" id="2.40.10.270">
    <property type="entry name" value="Bacteriophage SPP1 head-tail adaptor protein"/>
    <property type="match status" value="1"/>
</dbReference>
<dbReference type="eggNOG" id="COG5614">
    <property type="taxonomic scope" value="Bacteria"/>
</dbReference>
<gene>
    <name evidence="1" type="ordered locus">Ccel_2954</name>
</gene>
<dbReference type="InterPro" id="IPR038666">
    <property type="entry name" value="SSP1_head-tail_sf"/>
</dbReference>
<keyword evidence="2" id="KW-1185">Reference proteome</keyword>
<dbReference type="InterPro" id="IPR008767">
    <property type="entry name" value="Phage_SPP1_head-tail_adaptor"/>
</dbReference>
<name>B8I8E8_RUMCH</name>
<reference evidence="1 2" key="1">
    <citation type="submission" date="2009-01" db="EMBL/GenBank/DDBJ databases">
        <title>Complete sequence of Clostridium cellulolyticum H10.</title>
        <authorList>
            <consortium name="US DOE Joint Genome Institute"/>
            <person name="Lucas S."/>
            <person name="Copeland A."/>
            <person name="Lapidus A."/>
            <person name="Glavina del Rio T."/>
            <person name="Dalin E."/>
            <person name="Tice H."/>
            <person name="Bruce D."/>
            <person name="Goodwin L."/>
            <person name="Pitluck S."/>
            <person name="Chertkov O."/>
            <person name="Saunders E."/>
            <person name="Brettin T."/>
            <person name="Detter J.C."/>
            <person name="Han C."/>
            <person name="Larimer F."/>
            <person name="Land M."/>
            <person name="Hauser L."/>
            <person name="Kyrpides N."/>
            <person name="Ivanova N."/>
            <person name="Zhou J."/>
            <person name="Richardson P."/>
        </authorList>
    </citation>
    <scope>NUCLEOTIDE SEQUENCE [LARGE SCALE GENOMIC DNA]</scope>
    <source>
        <strain evidence="2">ATCC 35319 / DSM 5812 / JCM 6584 / H10</strain>
    </source>
</reference>
<dbReference type="Pfam" id="PF05521">
    <property type="entry name" value="Phage_HCP"/>
    <property type="match status" value="1"/>
</dbReference>
<evidence type="ECO:0000313" key="1">
    <source>
        <dbReference type="EMBL" id="ACL77248.1"/>
    </source>
</evidence>
<dbReference type="EMBL" id="CP001348">
    <property type="protein sequence ID" value="ACL77248.1"/>
    <property type="molecule type" value="Genomic_DNA"/>
</dbReference>
<dbReference type="KEGG" id="cce:Ccel_2954"/>
<accession>B8I8E8</accession>
<dbReference type="OrthoDB" id="9808209at2"/>
<protein>
    <submittedName>
        <fullName evidence="1">Phage head-tail adaptor</fullName>
    </submittedName>
</protein>